<dbReference type="Pfam" id="PF00293">
    <property type="entry name" value="NUDIX"/>
    <property type="match status" value="1"/>
</dbReference>
<dbReference type="PRINTS" id="PR00502">
    <property type="entry name" value="NUDIXFAMILY"/>
</dbReference>
<keyword evidence="2" id="KW-0378">Hydrolase</keyword>
<evidence type="ECO:0000313" key="5">
    <source>
        <dbReference type="EMBL" id="SUZ51074.1"/>
    </source>
</evidence>
<accession>A0A381NAG6</accession>
<reference evidence="5" key="1">
    <citation type="submission" date="2018-05" db="EMBL/GenBank/DDBJ databases">
        <authorList>
            <person name="Lanie J.A."/>
            <person name="Ng W.-L."/>
            <person name="Kazmierczak K.M."/>
            <person name="Andrzejewski T.M."/>
            <person name="Davidsen T.M."/>
            <person name="Wayne K.J."/>
            <person name="Tettelin H."/>
            <person name="Glass J.I."/>
            <person name="Rusch D."/>
            <person name="Podicherti R."/>
            <person name="Tsui H.-C.T."/>
            <person name="Winkler M.E."/>
        </authorList>
    </citation>
    <scope>NUCLEOTIDE SEQUENCE</scope>
</reference>
<sequence length="165" mass="18311">VGGLLTEQCSTLLVANRRRDGRLEWTPPGGVVDHGEASLDALSREVVEETGLTVDGWSEALYRVTVDFPDRYMLLGVEVHLARSWHGDLVLDDPDDIVEDARFADPDEARWLLATAPRWVREPVTAWMSGFLSEEPGDGVPHFEYVARGSNPSDLVVERRDAGVD</sequence>
<feature type="non-terminal residue" evidence="5">
    <location>
        <position position="1"/>
    </location>
</feature>
<evidence type="ECO:0000259" key="4">
    <source>
        <dbReference type="PROSITE" id="PS51462"/>
    </source>
</evidence>
<organism evidence="5">
    <name type="scientific">marine metagenome</name>
    <dbReference type="NCBI Taxonomy" id="408172"/>
    <lineage>
        <taxon>unclassified sequences</taxon>
        <taxon>metagenomes</taxon>
        <taxon>ecological metagenomes</taxon>
    </lineage>
</organism>
<protein>
    <recommendedName>
        <fullName evidence="4">Nudix hydrolase domain-containing protein</fullName>
    </recommendedName>
</protein>
<dbReference type="PANTHER" id="PTHR43046:SF12">
    <property type="entry name" value="GDP-MANNOSE MANNOSYL HYDROLASE"/>
    <property type="match status" value="1"/>
</dbReference>
<dbReference type="GO" id="GO:0016787">
    <property type="term" value="F:hydrolase activity"/>
    <property type="evidence" value="ECO:0007669"/>
    <property type="project" value="UniProtKB-KW"/>
</dbReference>
<name>A0A381NAG6_9ZZZZ</name>
<dbReference type="InterPro" id="IPR020476">
    <property type="entry name" value="Nudix_hydrolase"/>
</dbReference>
<dbReference type="InterPro" id="IPR015797">
    <property type="entry name" value="NUDIX_hydrolase-like_dom_sf"/>
</dbReference>
<dbReference type="Gene3D" id="3.90.79.10">
    <property type="entry name" value="Nucleoside Triphosphate Pyrophosphohydrolase"/>
    <property type="match status" value="1"/>
</dbReference>
<dbReference type="PANTHER" id="PTHR43046">
    <property type="entry name" value="GDP-MANNOSE MANNOSYL HYDROLASE"/>
    <property type="match status" value="1"/>
</dbReference>
<dbReference type="PROSITE" id="PS51462">
    <property type="entry name" value="NUDIX"/>
    <property type="match status" value="1"/>
</dbReference>
<evidence type="ECO:0000256" key="2">
    <source>
        <dbReference type="ARBA" id="ARBA00022801"/>
    </source>
</evidence>
<comment type="cofactor">
    <cofactor evidence="1">
        <name>Mg(2+)</name>
        <dbReference type="ChEBI" id="CHEBI:18420"/>
    </cofactor>
</comment>
<dbReference type="AlphaFoldDB" id="A0A381NAG6"/>
<dbReference type="EMBL" id="UINC01000204">
    <property type="protein sequence ID" value="SUZ51074.1"/>
    <property type="molecule type" value="Genomic_DNA"/>
</dbReference>
<dbReference type="InterPro" id="IPR000086">
    <property type="entry name" value="NUDIX_hydrolase_dom"/>
</dbReference>
<dbReference type="InterPro" id="IPR020084">
    <property type="entry name" value="NUDIX_hydrolase_CS"/>
</dbReference>
<evidence type="ECO:0000256" key="3">
    <source>
        <dbReference type="ARBA" id="ARBA00022842"/>
    </source>
</evidence>
<dbReference type="PROSITE" id="PS00893">
    <property type="entry name" value="NUDIX_BOX"/>
    <property type="match status" value="1"/>
</dbReference>
<dbReference type="SUPFAM" id="SSF55811">
    <property type="entry name" value="Nudix"/>
    <property type="match status" value="1"/>
</dbReference>
<feature type="domain" description="Nudix hydrolase" evidence="4">
    <location>
        <begin position="1"/>
        <end position="126"/>
    </location>
</feature>
<evidence type="ECO:0000256" key="1">
    <source>
        <dbReference type="ARBA" id="ARBA00001946"/>
    </source>
</evidence>
<dbReference type="CDD" id="cd02883">
    <property type="entry name" value="NUDIX_Hydrolase"/>
    <property type="match status" value="1"/>
</dbReference>
<gene>
    <name evidence="5" type="ORF">METZ01_LOCUS3928</name>
</gene>
<keyword evidence="3" id="KW-0460">Magnesium</keyword>
<proteinExistence type="predicted"/>